<accession>A0A0N9N0P3</accession>
<dbReference type="Proteomes" id="UP000063789">
    <property type="component" value="Chromosome"/>
</dbReference>
<dbReference type="STRING" id="1136941.ACH46_06135"/>
<dbReference type="EMBL" id="CP011853">
    <property type="protein sequence ID" value="ALG84161.1"/>
    <property type="molecule type" value="Genomic_DNA"/>
</dbReference>
<dbReference type="RefSeq" id="WP_062392135.1">
    <property type="nucleotide sequence ID" value="NZ_CP011853.1"/>
</dbReference>
<reference evidence="1 2" key="2">
    <citation type="journal article" date="2017" name="Int. J. Syst. Evol. Microbiol.">
        <title>Gordonia phthalatica sp. nov., a di-n-butyl phthalate-degrading bacterium isolated from activated sludge.</title>
        <authorList>
            <person name="Jin D."/>
            <person name="Kong X."/>
            <person name="Jia M."/>
            <person name="Yu X."/>
            <person name="Wang X."/>
            <person name="Zhuang X."/>
            <person name="Deng Y."/>
            <person name="Bai Z."/>
        </authorList>
    </citation>
    <scope>NUCLEOTIDE SEQUENCE [LARGE SCALE GENOMIC DNA]</scope>
    <source>
        <strain evidence="1 2">QH-11</strain>
    </source>
</reference>
<dbReference type="KEGG" id="goq:ACH46_06135"/>
<keyword evidence="2" id="KW-1185">Reference proteome</keyword>
<organism evidence="1 2">
    <name type="scientific">Gordonia phthalatica</name>
    <dbReference type="NCBI Taxonomy" id="1136941"/>
    <lineage>
        <taxon>Bacteria</taxon>
        <taxon>Bacillati</taxon>
        <taxon>Actinomycetota</taxon>
        <taxon>Actinomycetes</taxon>
        <taxon>Mycobacteriales</taxon>
        <taxon>Gordoniaceae</taxon>
        <taxon>Gordonia</taxon>
    </lineage>
</organism>
<reference evidence="2" key="1">
    <citation type="submission" date="2015-06" db="EMBL/GenBank/DDBJ databases">
        <title>Complete genome sequence and metabolic analysis of phthalate degradation pathway in Gordonia sp. QH-11.</title>
        <authorList>
            <person name="Jin D."/>
            <person name="Kong X."/>
            <person name="Bai Z."/>
        </authorList>
    </citation>
    <scope>NUCLEOTIDE SEQUENCE [LARGE SCALE GENOMIC DNA]</scope>
    <source>
        <strain evidence="2">QH-11</strain>
    </source>
</reference>
<name>A0A0N9N0P3_9ACTN</name>
<evidence type="ECO:0000313" key="2">
    <source>
        <dbReference type="Proteomes" id="UP000063789"/>
    </source>
</evidence>
<evidence type="ECO:0000313" key="1">
    <source>
        <dbReference type="EMBL" id="ALG84161.1"/>
    </source>
</evidence>
<protein>
    <submittedName>
        <fullName evidence="1">Uncharacterized protein</fullName>
    </submittedName>
</protein>
<sequence>MDEMTSCADGFVALITACRELGLTGVDDTTVRGPHRRVDEFRHADFAADARRLTALVRRLAGVSVVGAVSSEPGESVADWTGRSGRSAGGALRVVGAELADLFTRLDDGAAATARADAVLGGVLRRHRAVLATVSKPMLGGFDLEALPAALNSGALHPNSLRGEVQARLDYAEAAGQLAGEAIVGAVEQVATAWAAYAGSDGDLALADLR</sequence>
<gene>
    <name evidence="1" type="ORF">ACH46_06135</name>
</gene>
<dbReference type="PATRIC" id="fig|1136941.3.peg.1255"/>
<dbReference type="AlphaFoldDB" id="A0A0N9N0P3"/>
<dbReference type="OrthoDB" id="4376179at2"/>
<proteinExistence type="predicted"/>